<gene>
    <name evidence="2" type="ORF">RVIR1_03720</name>
</gene>
<proteinExistence type="predicted"/>
<name>A0A2Z5V6Y5_9COXI</name>
<keyword evidence="2" id="KW-0808">Transferase</keyword>
<dbReference type="EMBL" id="AP018005">
    <property type="protein sequence ID" value="BBB14887.1"/>
    <property type="molecule type" value="Genomic_DNA"/>
</dbReference>
<dbReference type="RefSeq" id="WP_126322399.1">
    <property type="nucleotide sequence ID" value="NZ_AP018005.1"/>
</dbReference>
<dbReference type="Pfam" id="PF00535">
    <property type="entry name" value="Glycos_transf_2"/>
    <property type="match status" value="1"/>
</dbReference>
<dbReference type="AlphaFoldDB" id="A0A2Z5V6Y5"/>
<sequence length="312" mass="36743">MQPLFSIILTTYNRSQFLPRAIRSVLAQSFTNFELIIIDDCSTDNTPQVVAEFTDSRITTIRQTHNQGVSMARNTGIALAKGEYICFLDDDDEYLPEFLREIFYFFEKKQQPFIGFIRVGIANVFTSNKLKSEKHAIKTKLWHLNQEKNLLFITKMDYVGLVYHRLCFKRAGVFNPEMSFAEDLDLVLRMLEASVAYASIPKVLLNVHIHQQTSLSRSIDIPAVINAMQYFLYTNDKFLSQQSALWLYYYTSLTGQYYRIGEKHLARKLVRSIIKKCWYYPKIWDVFRRYEFKLLKSRFVKLIKKLRHGELT</sequence>
<organism evidence="2 3">
    <name type="scientific">Candidatus Rickettsiella viridis</name>
    <dbReference type="NCBI Taxonomy" id="676208"/>
    <lineage>
        <taxon>Bacteria</taxon>
        <taxon>Pseudomonadati</taxon>
        <taxon>Pseudomonadota</taxon>
        <taxon>Gammaproteobacteria</taxon>
        <taxon>Legionellales</taxon>
        <taxon>Coxiellaceae</taxon>
        <taxon>Rickettsiella</taxon>
    </lineage>
</organism>
<dbReference type="SUPFAM" id="SSF53448">
    <property type="entry name" value="Nucleotide-diphospho-sugar transferases"/>
    <property type="match status" value="1"/>
</dbReference>
<evidence type="ECO:0000313" key="2">
    <source>
        <dbReference type="EMBL" id="BBB14887.1"/>
    </source>
</evidence>
<reference evidence="2 3" key="1">
    <citation type="submission" date="2017-03" db="EMBL/GenBank/DDBJ databases">
        <title>The genome sequence of Candidatus Rickettsiella viridis.</title>
        <authorList>
            <person name="Nikoh N."/>
            <person name="Tsuchida T."/>
            <person name="Yamaguchi K."/>
            <person name="Maeda T."/>
            <person name="Shigenobu S."/>
            <person name="Fukatsu T."/>
        </authorList>
    </citation>
    <scope>NUCLEOTIDE SEQUENCE [LARGE SCALE GENOMIC DNA]</scope>
    <source>
        <strain evidence="2 3">Ap-RA04</strain>
    </source>
</reference>
<dbReference type="Proteomes" id="UP000282483">
    <property type="component" value="Chromosome"/>
</dbReference>
<dbReference type="PANTHER" id="PTHR22916">
    <property type="entry name" value="GLYCOSYLTRANSFERASE"/>
    <property type="match status" value="1"/>
</dbReference>
<dbReference type="PANTHER" id="PTHR22916:SF3">
    <property type="entry name" value="UDP-GLCNAC:BETAGAL BETA-1,3-N-ACETYLGLUCOSAMINYLTRANSFERASE-LIKE PROTEIN 1"/>
    <property type="match status" value="1"/>
</dbReference>
<dbReference type="CDD" id="cd00761">
    <property type="entry name" value="Glyco_tranf_GTA_type"/>
    <property type="match status" value="1"/>
</dbReference>
<dbReference type="InterPro" id="IPR001173">
    <property type="entry name" value="Glyco_trans_2-like"/>
</dbReference>
<dbReference type="OrthoDB" id="396512at2"/>
<evidence type="ECO:0000313" key="3">
    <source>
        <dbReference type="Proteomes" id="UP000282483"/>
    </source>
</evidence>
<dbReference type="Gene3D" id="3.90.550.10">
    <property type="entry name" value="Spore Coat Polysaccharide Biosynthesis Protein SpsA, Chain A"/>
    <property type="match status" value="1"/>
</dbReference>
<accession>A0A2Z5V6Y5</accession>
<evidence type="ECO:0000259" key="1">
    <source>
        <dbReference type="Pfam" id="PF00535"/>
    </source>
</evidence>
<dbReference type="InterPro" id="IPR029044">
    <property type="entry name" value="Nucleotide-diphossugar_trans"/>
</dbReference>
<feature type="domain" description="Glycosyltransferase 2-like" evidence="1">
    <location>
        <begin position="6"/>
        <end position="137"/>
    </location>
</feature>
<keyword evidence="3" id="KW-1185">Reference proteome</keyword>
<dbReference type="GO" id="GO:0016758">
    <property type="term" value="F:hexosyltransferase activity"/>
    <property type="evidence" value="ECO:0007669"/>
    <property type="project" value="UniProtKB-ARBA"/>
</dbReference>
<dbReference type="KEGG" id="rvi:RVIR1_03720"/>
<protein>
    <submittedName>
        <fullName evidence="2">Glycosyl transferase family 2</fullName>
    </submittedName>
</protein>